<dbReference type="InterPro" id="IPR000073">
    <property type="entry name" value="AB_hydrolase_1"/>
</dbReference>
<evidence type="ECO:0000256" key="3">
    <source>
        <dbReference type="ARBA" id="ARBA00022801"/>
    </source>
</evidence>
<feature type="domain" description="AB hydrolase-1" evidence="5">
    <location>
        <begin position="102"/>
        <end position="274"/>
    </location>
</feature>
<reference evidence="8" key="1">
    <citation type="submission" date="2015-07" db="EMBL/GenBank/DDBJ databases">
        <title>Draft genome sequence of Streptomyces sp. CMAA 1322, a bacterium isolated from Caatinga biome, from dry forest semiarid of Brazil.</title>
        <authorList>
            <person name="Santos S.N."/>
            <person name="Gacesa R."/>
            <person name="Taketani R.G."/>
            <person name="Long P.F."/>
            <person name="Melo I.S."/>
        </authorList>
    </citation>
    <scope>NUCLEOTIDE SEQUENCE [LARGE SCALE GENOMIC DNA]</scope>
    <source>
        <strain evidence="8">CMAA 1322</strain>
    </source>
</reference>
<dbReference type="ESTHER" id="9actn-a0a0k9xkj1">
    <property type="family name" value="Tiancimycin-TnmK-Tripeptidase-HIP"/>
</dbReference>
<dbReference type="PATRIC" id="fig|1678637.3.peg.1463"/>
<keyword evidence="8" id="KW-1185">Reference proteome</keyword>
<evidence type="ECO:0000259" key="6">
    <source>
        <dbReference type="Pfam" id="PF08386"/>
    </source>
</evidence>
<dbReference type="PANTHER" id="PTHR43248:SF29">
    <property type="entry name" value="TRIPEPTIDYL AMINOPEPTIDASE"/>
    <property type="match status" value="1"/>
</dbReference>
<feature type="domain" description="Peptidase S33 tripeptidyl aminopeptidase-like C-terminal" evidence="6">
    <location>
        <begin position="412"/>
        <end position="511"/>
    </location>
</feature>
<dbReference type="SUPFAM" id="SSF53474">
    <property type="entry name" value="alpha/beta-Hydrolases"/>
    <property type="match status" value="1"/>
</dbReference>
<gene>
    <name evidence="7" type="ORF">AC230_06730</name>
</gene>
<feature type="signal peptide" evidence="4">
    <location>
        <begin position="1"/>
        <end position="25"/>
    </location>
</feature>
<evidence type="ECO:0000256" key="2">
    <source>
        <dbReference type="ARBA" id="ARBA00022729"/>
    </source>
</evidence>
<name>A0A0K9XKJ1_9ACTN</name>
<evidence type="ECO:0000256" key="1">
    <source>
        <dbReference type="ARBA" id="ARBA00010088"/>
    </source>
</evidence>
<keyword evidence="3 7" id="KW-0378">Hydrolase</keyword>
<dbReference type="Gene3D" id="3.40.50.1820">
    <property type="entry name" value="alpha/beta hydrolase"/>
    <property type="match status" value="1"/>
</dbReference>
<evidence type="ECO:0000259" key="5">
    <source>
        <dbReference type="Pfam" id="PF00561"/>
    </source>
</evidence>
<dbReference type="EMBL" id="LFXA01000003">
    <property type="protein sequence ID" value="KNB53157.1"/>
    <property type="molecule type" value="Genomic_DNA"/>
</dbReference>
<comment type="caution">
    <text evidence="7">The sequence shown here is derived from an EMBL/GenBank/DDBJ whole genome shotgun (WGS) entry which is preliminary data.</text>
</comment>
<evidence type="ECO:0000313" key="7">
    <source>
        <dbReference type="EMBL" id="KNB53157.1"/>
    </source>
</evidence>
<dbReference type="RefSeq" id="WP_049715128.1">
    <property type="nucleotide sequence ID" value="NZ_LFXA01000003.1"/>
</dbReference>
<dbReference type="STRING" id="1678637.AC230_06730"/>
<keyword evidence="2 4" id="KW-0732">Signal</keyword>
<proteinExistence type="inferred from homology"/>
<dbReference type="OrthoDB" id="4447445at2"/>
<protein>
    <submittedName>
        <fullName evidence="7">Hydrolase</fullName>
    </submittedName>
</protein>
<feature type="chain" id="PRO_5005532595" evidence="4">
    <location>
        <begin position="26"/>
        <end position="514"/>
    </location>
</feature>
<dbReference type="Pfam" id="PF00561">
    <property type="entry name" value="Abhydrolase_1"/>
    <property type="match status" value="1"/>
</dbReference>
<accession>A0A0K9XKJ1</accession>
<dbReference type="Proteomes" id="UP000037288">
    <property type="component" value="Unassembled WGS sequence"/>
</dbReference>
<dbReference type="InterPro" id="IPR051601">
    <property type="entry name" value="Serine_prot/Carboxylest_S33"/>
</dbReference>
<dbReference type="InterPro" id="IPR029058">
    <property type="entry name" value="AB_hydrolase_fold"/>
</dbReference>
<evidence type="ECO:0000313" key="8">
    <source>
        <dbReference type="Proteomes" id="UP000037288"/>
    </source>
</evidence>
<dbReference type="InterPro" id="IPR013595">
    <property type="entry name" value="Pept_S33_TAP-like_C"/>
</dbReference>
<dbReference type="Pfam" id="PF08386">
    <property type="entry name" value="Abhydrolase_4"/>
    <property type="match status" value="1"/>
</dbReference>
<sequence>MRSLRRAAVALTTAATCLTALPAAAAAAGDSPAGLARYHHQRPQWESCVQGPDDAAGRALEKAGARCATLTVPLDYTDPGGRTITLAVSRIKATDTAHRAGALLVNSGGPGGPSLGLAADVRAAMKEVGARYDVIGMDPRFVGRSTPLDCHWPTGTWIRSAGSGRAGFERQAAFQQRLAESCGRAGGAVLPHISTRNTARDMDVVRAVLGERRISYLGYSYGTYLGTVYTQMFPGRTDRVVLDGAVGPRDYGPRMLVPMLDANERALEHWAGWAARRDARYGLGATRQQVLATVRDIVRAAARRPLVLGGGERTYRVDDSLVPALLFGELADDRDAARASLAASVAALGRAARGRAVEPPRQLAEDLALMTTGAHSAAGSAQAAILCGDVPAPRDPETYRRAVEDSRAGHPLFGPLVHNTNPCAFWPHAPRERPTQVRTDVRALIVAATGDPRTPYAGSRQLRSLLPSSRLLTVGGADHHGLYGEYGNACVDRRVNAYLSTGRLPASDTACAAR</sequence>
<dbReference type="PANTHER" id="PTHR43248">
    <property type="entry name" value="2-SUCCINYL-6-HYDROXY-2,4-CYCLOHEXADIENE-1-CARBOXYLATE SYNTHASE"/>
    <property type="match status" value="1"/>
</dbReference>
<organism evidence="7 8">
    <name type="scientific">Streptomyces caatingaensis</name>
    <dbReference type="NCBI Taxonomy" id="1678637"/>
    <lineage>
        <taxon>Bacteria</taxon>
        <taxon>Bacillati</taxon>
        <taxon>Actinomycetota</taxon>
        <taxon>Actinomycetes</taxon>
        <taxon>Kitasatosporales</taxon>
        <taxon>Streptomycetaceae</taxon>
        <taxon>Streptomyces</taxon>
    </lineage>
</organism>
<comment type="similarity">
    <text evidence="1">Belongs to the peptidase S33 family.</text>
</comment>
<dbReference type="AlphaFoldDB" id="A0A0K9XKJ1"/>
<evidence type="ECO:0000256" key="4">
    <source>
        <dbReference type="SAM" id="SignalP"/>
    </source>
</evidence>
<dbReference type="GO" id="GO:0016787">
    <property type="term" value="F:hydrolase activity"/>
    <property type="evidence" value="ECO:0007669"/>
    <property type="project" value="UniProtKB-KW"/>
</dbReference>